<comment type="caution">
    <text evidence="1">The sequence shown here is derived from an EMBL/GenBank/DDBJ whole genome shotgun (WGS) entry which is preliminary data.</text>
</comment>
<name>A0ABQ4GRB6_9ACTN</name>
<keyword evidence="2" id="KW-1185">Reference proteome</keyword>
<evidence type="ECO:0008006" key="3">
    <source>
        <dbReference type="Google" id="ProtNLM"/>
    </source>
</evidence>
<gene>
    <name evidence="1" type="ORF">Msi02_47960</name>
</gene>
<proteinExistence type="predicted"/>
<reference evidence="1 2" key="1">
    <citation type="submission" date="2021-01" db="EMBL/GenBank/DDBJ databases">
        <title>Whole genome shotgun sequence of Microbispora siamensis NBRC 104113.</title>
        <authorList>
            <person name="Komaki H."/>
            <person name="Tamura T."/>
        </authorList>
    </citation>
    <scope>NUCLEOTIDE SEQUENCE [LARGE SCALE GENOMIC DNA]</scope>
    <source>
        <strain evidence="1 2">NBRC 104113</strain>
    </source>
</reference>
<dbReference type="Proteomes" id="UP000660454">
    <property type="component" value="Unassembled WGS sequence"/>
</dbReference>
<protein>
    <recommendedName>
        <fullName evidence="3">XRE family transcriptional regulator</fullName>
    </recommendedName>
</protein>
<sequence length="91" mass="10631">MNGVRIAPARFKSMLEEKGFNPHALAREIGSTSYQMWRLMSDRHTTSFRFLARLVPVFDLPSVVDIIADEDQAEAFTWWYIEATRPRRKTV</sequence>
<organism evidence="1 2">
    <name type="scientific">Microbispora siamensis</name>
    <dbReference type="NCBI Taxonomy" id="564413"/>
    <lineage>
        <taxon>Bacteria</taxon>
        <taxon>Bacillati</taxon>
        <taxon>Actinomycetota</taxon>
        <taxon>Actinomycetes</taxon>
        <taxon>Streptosporangiales</taxon>
        <taxon>Streptosporangiaceae</taxon>
        <taxon>Microbispora</taxon>
    </lineage>
</organism>
<accession>A0ABQ4GRB6</accession>
<dbReference type="EMBL" id="BOOF01000029">
    <property type="protein sequence ID" value="GIH63979.1"/>
    <property type="molecule type" value="Genomic_DNA"/>
</dbReference>
<dbReference type="RefSeq" id="WP_204050322.1">
    <property type="nucleotide sequence ID" value="NZ_BOOF01000029.1"/>
</dbReference>
<evidence type="ECO:0000313" key="2">
    <source>
        <dbReference type="Proteomes" id="UP000660454"/>
    </source>
</evidence>
<evidence type="ECO:0000313" key="1">
    <source>
        <dbReference type="EMBL" id="GIH63979.1"/>
    </source>
</evidence>